<name>A0A1I3IDC8_9PLAN</name>
<dbReference type="EMBL" id="FOQD01000009">
    <property type="protein sequence ID" value="SFI45961.1"/>
    <property type="molecule type" value="Genomic_DNA"/>
</dbReference>
<sequence>MADVNLDLGPDALLLVTGGTGLVGSHVIEKALARGCRVRALVRAGSDTSFLQTLPVELSTGSLTEPETLPAAVQGVTHVVHCAAKVGDWGPVEDYRLANVTGLRALLESLLQTHTLRQFVHISSLGVYPAQDHYGTDETAPTNDAGIDGYTLTKVEAEHVIRQYVEFRNLKAVILRPGWIYGARDRTVLPKLIEKLRLRKVVYLGSGEQMLNQIYVDNLVDAVLLALGRTDLNGETFNLTDGKLVSRIEFMETICEFGQLPKPVKHVPLPVAKGLAAAMETTYRILGKKEAPLLSQARIKFLGLNLDYSIDKARRQLGYEPKIAFRDGMRETMNGIAGT</sequence>
<protein>
    <submittedName>
        <fullName evidence="2">Nucleoside-diphosphate-sugar epimerase</fullName>
    </submittedName>
</protein>
<organism evidence="2 3">
    <name type="scientific">Planctomicrobium piriforme</name>
    <dbReference type="NCBI Taxonomy" id="1576369"/>
    <lineage>
        <taxon>Bacteria</taxon>
        <taxon>Pseudomonadati</taxon>
        <taxon>Planctomycetota</taxon>
        <taxon>Planctomycetia</taxon>
        <taxon>Planctomycetales</taxon>
        <taxon>Planctomycetaceae</taxon>
        <taxon>Planctomicrobium</taxon>
    </lineage>
</organism>
<reference evidence="3" key="1">
    <citation type="submission" date="2016-10" db="EMBL/GenBank/DDBJ databases">
        <authorList>
            <person name="Varghese N."/>
            <person name="Submissions S."/>
        </authorList>
    </citation>
    <scope>NUCLEOTIDE SEQUENCE [LARGE SCALE GENOMIC DNA]</scope>
    <source>
        <strain evidence="3">DSM 26348</strain>
    </source>
</reference>
<dbReference type="AlphaFoldDB" id="A0A1I3IDC8"/>
<dbReference type="STRING" id="1576369.SAMN05421753_10974"/>
<dbReference type="InterPro" id="IPR036291">
    <property type="entry name" value="NAD(P)-bd_dom_sf"/>
</dbReference>
<evidence type="ECO:0000259" key="1">
    <source>
        <dbReference type="Pfam" id="PF01370"/>
    </source>
</evidence>
<evidence type="ECO:0000313" key="2">
    <source>
        <dbReference type="EMBL" id="SFI45961.1"/>
    </source>
</evidence>
<dbReference type="InterPro" id="IPR001509">
    <property type="entry name" value="Epimerase_deHydtase"/>
</dbReference>
<dbReference type="InterPro" id="IPR051783">
    <property type="entry name" value="NAD(P)-dependent_oxidoreduct"/>
</dbReference>
<dbReference type="PANTHER" id="PTHR48079:SF6">
    <property type="entry name" value="NAD(P)-BINDING DOMAIN-CONTAINING PROTEIN-RELATED"/>
    <property type="match status" value="1"/>
</dbReference>
<gene>
    <name evidence="2" type="ORF">SAMN05421753_10974</name>
</gene>
<dbReference type="SUPFAM" id="SSF51735">
    <property type="entry name" value="NAD(P)-binding Rossmann-fold domains"/>
    <property type="match status" value="1"/>
</dbReference>
<proteinExistence type="predicted"/>
<dbReference type="GO" id="GO:0005737">
    <property type="term" value="C:cytoplasm"/>
    <property type="evidence" value="ECO:0007669"/>
    <property type="project" value="TreeGrafter"/>
</dbReference>
<feature type="domain" description="NAD-dependent epimerase/dehydratase" evidence="1">
    <location>
        <begin position="15"/>
        <end position="239"/>
    </location>
</feature>
<evidence type="ECO:0000313" key="3">
    <source>
        <dbReference type="Proteomes" id="UP000199518"/>
    </source>
</evidence>
<dbReference type="PANTHER" id="PTHR48079">
    <property type="entry name" value="PROTEIN YEEZ"/>
    <property type="match status" value="1"/>
</dbReference>
<dbReference type="GO" id="GO:0004029">
    <property type="term" value="F:aldehyde dehydrogenase (NAD+) activity"/>
    <property type="evidence" value="ECO:0007669"/>
    <property type="project" value="TreeGrafter"/>
</dbReference>
<accession>A0A1I3IDC8</accession>
<dbReference type="Proteomes" id="UP000199518">
    <property type="component" value="Unassembled WGS sequence"/>
</dbReference>
<dbReference type="Gene3D" id="3.40.50.720">
    <property type="entry name" value="NAD(P)-binding Rossmann-like Domain"/>
    <property type="match status" value="1"/>
</dbReference>
<dbReference type="Pfam" id="PF01370">
    <property type="entry name" value="Epimerase"/>
    <property type="match status" value="1"/>
</dbReference>
<keyword evidence="3" id="KW-1185">Reference proteome</keyword>